<dbReference type="RefSeq" id="WP_254010505.1">
    <property type="nucleotide sequence ID" value="NZ_JAMZMM010000023.1"/>
</dbReference>
<evidence type="ECO:0000313" key="7">
    <source>
        <dbReference type="Proteomes" id="UP001204953"/>
    </source>
</evidence>
<evidence type="ECO:0000259" key="5">
    <source>
        <dbReference type="Pfam" id="PF00483"/>
    </source>
</evidence>
<evidence type="ECO:0000256" key="2">
    <source>
        <dbReference type="ARBA" id="ARBA00022898"/>
    </source>
</evidence>
<dbReference type="EC" id="2.6.1.-" evidence="3"/>
<dbReference type="CDD" id="cd02523">
    <property type="entry name" value="PC_cytidylyltransferase"/>
    <property type="match status" value="1"/>
</dbReference>
<dbReference type="SUPFAM" id="SSF53383">
    <property type="entry name" value="PLP-dependent transferases"/>
    <property type="match status" value="1"/>
</dbReference>
<name>A0AAE3KKM4_9CYAN</name>
<keyword evidence="2" id="KW-0663">Pyridoxal phosphate</keyword>
<keyword evidence="7" id="KW-1185">Reference proteome</keyword>
<reference evidence="6" key="1">
    <citation type="submission" date="2022-06" db="EMBL/GenBank/DDBJ databases">
        <title>New cyanobacteria of genus Symplocastrum in benthos of Lake Baikal.</title>
        <authorList>
            <person name="Sorokovikova E."/>
            <person name="Tikhonova I."/>
            <person name="Krasnopeev A."/>
            <person name="Evseev P."/>
            <person name="Gladkikh A."/>
            <person name="Belykh O."/>
        </authorList>
    </citation>
    <scope>NUCLEOTIDE SEQUENCE</scope>
    <source>
        <strain evidence="6">BBK-W-15</strain>
    </source>
</reference>
<sequence length="609" mass="69146">MKAIILAAGAGKRMRPLTLTTHKTLLKIAERTLLDRIIDLLVANKVTQITIVTGYRSEEIREHVTTHHPSLNFQFIHNHRYAETNNIYSLAMAIEEILIDDDIVLIESDLVVESSVFKRLFASPHPNVALVDRYRTGMDGTVVTVVDGIVTNVIPPHLQGADFNFADKYKTLNIYKFSKEFCQGTFKNLLTYYAKVIDSQCYYEVILGMIIAMQRDVIHAEILEGDCWAELDDPNDFDSANYLFDSGNRYSLVQRSHGSYWNYDLLDFCYLRNMYFPTGAVISELRNGLPALIHNYGSSQEILNLKLAYHLLCREENVTVLNGAAQVYPILSRFFAGQRVLLPSPTFGEYHRIFPNAEYYFDEVGISGHRLVDRVHSYDVIVFVNPNNPTGTTLISDWICGLAEASPDKFIIVDESFIDFSNQPSLVSLLEEDPLPNIIVIKSLSKTLGVPGIRLGYTYSFNQEFNNFLHSNIPIWNLNSIAEHFLEIILKHRDAIAKSFEQTAKDRAEFANMLESLPIVEKVFPSGGNFLLTKLHLNRPQANTLAEKLLVEQSIYVKDVSSRFRGDGAFFRLAIRTKTDSDRLIKQLEYNIPNIPHSSKKLGSLNPSE</sequence>
<dbReference type="EMBL" id="JAMZMM010000023">
    <property type="protein sequence ID" value="MCP2727695.1"/>
    <property type="molecule type" value="Genomic_DNA"/>
</dbReference>
<organism evidence="6 7">
    <name type="scientific">Limnofasciculus baicalensis BBK-W-15</name>
    <dbReference type="NCBI Taxonomy" id="2699891"/>
    <lineage>
        <taxon>Bacteria</taxon>
        <taxon>Bacillati</taxon>
        <taxon>Cyanobacteriota</taxon>
        <taxon>Cyanophyceae</taxon>
        <taxon>Coleofasciculales</taxon>
        <taxon>Coleofasciculaceae</taxon>
        <taxon>Limnofasciculus</taxon>
        <taxon>Limnofasciculus baicalensis</taxon>
    </lineage>
</organism>
<feature type="domain" description="Nucleotidyl transferase" evidence="5">
    <location>
        <begin position="2"/>
        <end position="114"/>
    </location>
</feature>
<dbReference type="Pfam" id="PF00483">
    <property type="entry name" value="NTP_transferase"/>
    <property type="match status" value="1"/>
</dbReference>
<comment type="cofactor">
    <cofactor evidence="1 3">
        <name>pyridoxal 5'-phosphate</name>
        <dbReference type="ChEBI" id="CHEBI:597326"/>
    </cofactor>
</comment>
<dbReference type="PROSITE" id="PS00105">
    <property type="entry name" value="AA_TRANSFER_CLASS_1"/>
    <property type="match status" value="1"/>
</dbReference>
<accession>A0AAE3KKM4</accession>
<dbReference type="InterPro" id="IPR015421">
    <property type="entry name" value="PyrdxlP-dep_Trfase_major"/>
</dbReference>
<dbReference type="PANTHER" id="PTHR42885:SF1">
    <property type="entry name" value="THREONINE-PHOSPHATE DECARBOXYLASE"/>
    <property type="match status" value="1"/>
</dbReference>
<dbReference type="GO" id="GO:0008483">
    <property type="term" value="F:transaminase activity"/>
    <property type="evidence" value="ECO:0007669"/>
    <property type="project" value="UniProtKB-KW"/>
</dbReference>
<dbReference type="GO" id="GO:0016779">
    <property type="term" value="F:nucleotidyltransferase activity"/>
    <property type="evidence" value="ECO:0007669"/>
    <property type="project" value="UniProtKB-ARBA"/>
</dbReference>
<evidence type="ECO:0000313" key="6">
    <source>
        <dbReference type="EMBL" id="MCP2727695.1"/>
    </source>
</evidence>
<dbReference type="PANTHER" id="PTHR42885">
    <property type="entry name" value="HISTIDINOL-PHOSPHATE AMINOTRANSFERASE-RELATED"/>
    <property type="match status" value="1"/>
</dbReference>
<proteinExistence type="inferred from homology"/>
<comment type="similarity">
    <text evidence="3">Belongs to the class-I pyridoxal-phosphate-dependent aminotransferase family.</text>
</comment>
<keyword evidence="3" id="KW-0808">Transferase</keyword>
<evidence type="ECO:0000256" key="1">
    <source>
        <dbReference type="ARBA" id="ARBA00001933"/>
    </source>
</evidence>
<evidence type="ECO:0000259" key="4">
    <source>
        <dbReference type="Pfam" id="PF00155"/>
    </source>
</evidence>
<dbReference type="Gene3D" id="3.40.640.10">
    <property type="entry name" value="Type I PLP-dependent aspartate aminotransferase-like (Major domain)"/>
    <property type="match status" value="1"/>
</dbReference>
<dbReference type="GO" id="GO:0030170">
    <property type="term" value="F:pyridoxal phosphate binding"/>
    <property type="evidence" value="ECO:0007669"/>
    <property type="project" value="InterPro"/>
</dbReference>
<dbReference type="InterPro" id="IPR005835">
    <property type="entry name" value="NTP_transferase_dom"/>
</dbReference>
<dbReference type="InterPro" id="IPR004838">
    <property type="entry name" value="NHTrfase_class1_PyrdxlP-BS"/>
</dbReference>
<dbReference type="Gene3D" id="3.90.1150.10">
    <property type="entry name" value="Aspartate Aminotransferase, domain 1"/>
    <property type="match status" value="1"/>
</dbReference>
<dbReference type="InterPro" id="IPR015422">
    <property type="entry name" value="PyrdxlP-dep_Trfase_small"/>
</dbReference>
<keyword evidence="3 6" id="KW-0032">Aminotransferase</keyword>
<dbReference type="Proteomes" id="UP001204953">
    <property type="component" value="Unassembled WGS sequence"/>
</dbReference>
<dbReference type="Pfam" id="PF00155">
    <property type="entry name" value="Aminotran_1_2"/>
    <property type="match status" value="1"/>
</dbReference>
<protein>
    <recommendedName>
        <fullName evidence="3">Aminotransferase</fullName>
        <ecNumber evidence="3">2.6.1.-</ecNumber>
    </recommendedName>
</protein>
<dbReference type="SUPFAM" id="SSF53448">
    <property type="entry name" value="Nucleotide-diphospho-sugar transferases"/>
    <property type="match status" value="1"/>
</dbReference>
<dbReference type="AlphaFoldDB" id="A0AAE3KKM4"/>
<dbReference type="CDD" id="cd00609">
    <property type="entry name" value="AAT_like"/>
    <property type="match status" value="1"/>
</dbReference>
<dbReference type="Gene3D" id="3.90.550.10">
    <property type="entry name" value="Spore Coat Polysaccharide Biosynthesis Protein SpsA, Chain A"/>
    <property type="match status" value="1"/>
</dbReference>
<evidence type="ECO:0000256" key="3">
    <source>
        <dbReference type="RuleBase" id="RU000481"/>
    </source>
</evidence>
<comment type="caution">
    <text evidence="6">The sequence shown here is derived from an EMBL/GenBank/DDBJ whole genome shotgun (WGS) entry which is preliminary data.</text>
</comment>
<dbReference type="InterPro" id="IPR004839">
    <property type="entry name" value="Aminotransferase_I/II_large"/>
</dbReference>
<gene>
    <name evidence="6" type="ORF">NJ959_04280</name>
</gene>
<dbReference type="InterPro" id="IPR029044">
    <property type="entry name" value="Nucleotide-diphossugar_trans"/>
</dbReference>
<dbReference type="InterPro" id="IPR015424">
    <property type="entry name" value="PyrdxlP-dep_Trfase"/>
</dbReference>
<feature type="domain" description="Aminotransferase class I/classII large" evidence="4">
    <location>
        <begin position="311"/>
        <end position="587"/>
    </location>
</feature>